<name>A0A3M2LV16_9ACTN</name>
<dbReference type="InterPro" id="IPR020843">
    <property type="entry name" value="ER"/>
</dbReference>
<dbReference type="SMART" id="SM00829">
    <property type="entry name" value="PKS_ER"/>
    <property type="match status" value="1"/>
</dbReference>
<dbReference type="InterPro" id="IPR036291">
    <property type="entry name" value="NAD(P)-bd_dom_sf"/>
</dbReference>
<reference evidence="2 3" key="1">
    <citation type="submission" date="2018-10" db="EMBL/GenBank/DDBJ databases">
        <title>Isolation from soil.</title>
        <authorList>
            <person name="Hu J."/>
        </authorList>
    </citation>
    <scope>NUCLEOTIDE SEQUENCE [LARGE SCALE GENOMIC DNA]</scope>
    <source>
        <strain evidence="2 3">NEAU-Ht49</strain>
    </source>
</reference>
<dbReference type="SUPFAM" id="SSF51735">
    <property type="entry name" value="NAD(P)-binding Rossmann-fold domains"/>
    <property type="match status" value="1"/>
</dbReference>
<dbReference type="Pfam" id="PF08240">
    <property type="entry name" value="ADH_N"/>
    <property type="match status" value="1"/>
</dbReference>
<dbReference type="GO" id="GO:0016491">
    <property type="term" value="F:oxidoreductase activity"/>
    <property type="evidence" value="ECO:0007669"/>
    <property type="project" value="InterPro"/>
</dbReference>
<dbReference type="PANTHER" id="PTHR44013:SF1">
    <property type="entry name" value="ZINC-TYPE ALCOHOL DEHYDROGENASE-LIKE PROTEIN C16A3.02C"/>
    <property type="match status" value="1"/>
</dbReference>
<organism evidence="2 3">
    <name type="scientific">Actinomadura harenae</name>
    <dbReference type="NCBI Taxonomy" id="2483351"/>
    <lineage>
        <taxon>Bacteria</taxon>
        <taxon>Bacillati</taxon>
        <taxon>Actinomycetota</taxon>
        <taxon>Actinomycetes</taxon>
        <taxon>Streptosporangiales</taxon>
        <taxon>Thermomonosporaceae</taxon>
        <taxon>Actinomadura</taxon>
    </lineage>
</organism>
<protein>
    <submittedName>
        <fullName evidence="2">NADP-dependent oxidoreductase</fullName>
    </submittedName>
</protein>
<dbReference type="CDD" id="cd05289">
    <property type="entry name" value="MDR_like_2"/>
    <property type="match status" value="1"/>
</dbReference>
<sequence length="299" mass="30947">MELDRPEPGPGEILVKLVAAGMNPFDWKVADGMLQGVVEARFPLILGQDGAGVVEAVGEGADRFRVGDQVYGSFGGIPRGLGSYAEFAVVPQDGPVATMPQKMVYSQAAAVPTASMTAYNLVEKTGVEDGRTVLVIGASGGVGQAVVQLAALKGGYVIATASPDMTETMLHLGADETVDYRAGDLFETVSEAHPDGVDVLIDLVDGERELDMLAGTVKKGGVVASTVGQANTAGLKKRGIKAYNFQNKASGELLAVLAELIDGGKLTVHVSREVDLAETPAAIAEAKRGGARGKTVIRL</sequence>
<comment type="caution">
    <text evidence="2">The sequence shown here is derived from an EMBL/GenBank/DDBJ whole genome shotgun (WGS) entry which is preliminary data.</text>
</comment>
<evidence type="ECO:0000313" key="3">
    <source>
        <dbReference type="Proteomes" id="UP000282674"/>
    </source>
</evidence>
<dbReference type="InterPro" id="IPR011032">
    <property type="entry name" value="GroES-like_sf"/>
</dbReference>
<dbReference type="PANTHER" id="PTHR44013">
    <property type="entry name" value="ZINC-TYPE ALCOHOL DEHYDROGENASE-LIKE PROTEIN C16A3.02C"/>
    <property type="match status" value="1"/>
</dbReference>
<dbReference type="Pfam" id="PF13602">
    <property type="entry name" value="ADH_zinc_N_2"/>
    <property type="match status" value="1"/>
</dbReference>
<evidence type="ECO:0000259" key="1">
    <source>
        <dbReference type="SMART" id="SM00829"/>
    </source>
</evidence>
<dbReference type="InterPro" id="IPR013154">
    <property type="entry name" value="ADH-like_N"/>
</dbReference>
<keyword evidence="3" id="KW-1185">Reference proteome</keyword>
<dbReference type="SUPFAM" id="SSF50129">
    <property type="entry name" value="GroES-like"/>
    <property type="match status" value="1"/>
</dbReference>
<dbReference type="OrthoDB" id="2665481at2"/>
<dbReference type="Gene3D" id="3.40.50.720">
    <property type="entry name" value="NAD(P)-binding Rossmann-like Domain"/>
    <property type="match status" value="1"/>
</dbReference>
<dbReference type="Gene3D" id="3.90.180.10">
    <property type="entry name" value="Medium-chain alcohol dehydrogenases, catalytic domain"/>
    <property type="match status" value="1"/>
</dbReference>
<proteinExistence type="predicted"/>
<feature type="domain" description="Enoyl reductase (ER)" evidence="1">
    <location>
        <begin position="1"/>
        <end position="297"/>
    </location>
</feature>
<evidence type="ECO:0000313" key="2">
    <source>
        <dbReference type="EMBL" id="RMI41301.1"/>
    </source>
</evidence>
<dbReference type="EMBL" id="RFFG01000044">
    <property type="protein sequence ID" value="RMI41301.1"/>
    <property type="molecule type" value="Genomic_DNA"/>
</dbReference>
<dbReference type="Proteomes" id="UP000282674">
    <property type="component" value="Unassembled WGS sequence"/>
</dbReference>
<gene>
    <name evidence="2" type="ORF">EBO15_23610</name>
</gene>
<accession>A0A3M2LV16</accession>
<dbReference type="AlphaFoldDB" id="A0A3M2LV16"/>
<dbReference type="InterPro" id="IPR052733">
    <property type="entry name" value="Chloroplast_QOR"/>
</dbReference>